<dbReference type="GO" id="GO:0006798">
    <property type="term" value="P:polyphosphate catabolic process"/>
    <property type="evidence" value="ECO:0007669"/>
    <property type="project" value="TreeGrafter"/>
</dbReference>
<sequence>MYTELESLLHKVSYTPTSDTLVSVGDIVAKGPHKGSMAVLDWMATHNVTAVRGNHDEHVVEWYSWLQWVRSMHGGSKFIETVCTRWEHAQKHGHNDPEVWVEREIERDQVNKKWWKRIPKGKGWIMFGDHFEIARAMDQRMYDYLVSLPLKLHIPHAHTFIAHAGVLSSDPKRKPWHRKQPLANVPKGKDTHHIRTLQEQAVLTDIPPNNDPWVTLNMRSITEDGDISRQSDDHPWSKHYASDMGRCAGFELQDHRAERSKQLPCYPMSVVYGHAAGRGLDVKRWSIGLDSGCVYERRMTALVLGGELAKVTLGEEEDPSQVVLDWDEEDIGIETKKRKSLIKFGDNGVGRLVSVSCH</sequence>
<name>A0A0D7BPJ7_9AGAR</name>
<dbReference type="GO" id="GO:0016791">
    <property type="term" value="F:phosphatase activity"/>
    <property type="evidence" value="ECO:0007669"/>
    <property type="project" value="TreeGrafter"/>
</dbReference>
<feature type="region of interest" description="Disordered" evidence="1">
    <location>
        <begin position="171"/>
        <end position="191"/>
    </location>
</feature>
<dbReference type="OrthoDB" id="10267127at2759"/>
<dbReference type="SUPFAM" id="SSF56300">
    <property type="entry name" value="Metallo-dependent phosphatases"/>
    <property type="match status" value="1"/>
</dbReference>
<proteinExistence type="predicted"/>
<evidence type="ECO:0000259" key="2">
    <source>
        <dbReference type="Pfam" id="PF00149"/>
    </source>
</evidence>
<gene>
    <name evidence="3" type="ORF">CYLTODRAFT_117176</name>
</gene>
<dbReference type="Pfam" id="PF00149">
    <property type="entry name" value="Metallophos"/>
    <property type="match status" value="1"/>
</dbReference>
<evidence type="ECO:0000313" key="4">
    <source>
        <dbReference type="Proteomes" id="UP000054007"/>
    </source>
</evidence>
<dbReference type="Gene3D" id="3.60.21.10">
    <property type="match status" value="1"/>
</dbReference>
<reference evidence="3 4" key="1">
    <citation type="journal article" date="2015" name="Fungal Genet. Biol.">
        <title>Evolution of novel wood decay mechanisms in Agaricales revealed by the genome sequences of Fistulina hepatica and Cylindrobasidium torrendii.</title>
        <authorList>
            <person name="Floudas D."/>
            <person name="Held B.W."/>
            <person name="Riley R."/>
            <person name="Nagy L.G."/>
            <person name="Koehler G."/>
            <person name="Ransdell A.S."/>
            <person name="Younus H."/>
            <person name="Chow J."/>
            <person name="Chiniquy J."/>
            <person name="Lipzen A."/>
            <person name="Tritt A."/>
            <person name="Sun H."/>
            <person name="Haridas S."/>
            <person name="LaButti K."/>
            <person name="Ohm R.A."/>
            <person name="Kues U."/>
            <person name="Blanchette R.A."/>
            <person name="Grigoriev I.V."/>
            <person name="Minto R.E."/>
            <person name="Hibbett D.S."/>
        </authorList>
    </citation>
    <scope>NUCLEOTIDE SEQUENCE [LARGE SCALE GENOMIC DNA]</scope>
    <source>
        <strain evidence="3 4">FP15055 ss-10</strain>
    </source>
</reference>
<evidence type="ECO:0000256" key="1">
    <source>
        <dbReference type="SAM" id="MobiDB-lite"/>
    </source>
</evidence>
<dbReference type="GO" id="GO:0005737">
    <property type="term" value="C:cytoplasm"/>
    <property type="evidence" value="ECO:0007669"/>
    <property type="project" value="TreeGrafter"/>
</dbReference>
<dbReference type="PANTHER" id="PTHR42850">
    <property type="entry name" value="METALLOPHOSPHOESTERASE"/>
    <property type="match status" value="1"/>
</dbReference>
<evidence type="ECO:0000313" key="3">
    <source>
        <dbReference type="EMBL" id="KIY71516.1"/>
    </source>
</evidence>
<dbReference type="EMBL" id="KN880453">
    <property type="protein sequence ID" value="KIY71516.1"/>
    <property type="molecule type" value="Genomic_DNA"/>
</dbReference>
<dbReference type="Proteomes" id="UP000054007">
    <property type="component" value="Unassembled WGS sequence"/>
</dbReference>
<keyword evidence="4" id="KW-1185">Reference proteome</keyword>
<dbReference type="InterPro" id="IPR004843">
    <property type="entry name" value="Calcineurin-like_PHP"/>
</dbReference>
<protein>
    <submittedName>
        <fullName evidence="3">Metallo-dependent phosphatase</fullName>
    </submittedName>
</protein>
<dbReference type="AlphaFoldDB" id="A0A0D7BPJ7"/>
<dbReference type="GO" id="GO:0000298">
    <property type="term" value="F:endopolyphosphatase activity"/>
    <property type="evidence" value="ECO:0007669"/>
    <property type="project" value="TreeGrafter"/>
</dbReference>
<feature type="domain" description="Calcineurin-like phosphoesterase" evidence="2">
    <location>
        <begin position="3"/>
        <end position="134"/>
    </location>
</feature>
<dbReference type="STRING" id="1314674.A0A0D7BPJ7"/>
<organism evidence="3 4">
    <name type="scientific">Cylindrobasidium torrendii FP15055 ss-10</name>
    <dbReference type="NCBI Taxonomy" id="1314674"/>
    <lineage>
        <taxon>Eukaryota</taxon>
        <taxon>Fungi</taxon>
        <taxon>Dikarya</taxon>
        <taxon>Basidiomycota</taxon>
        <taxon>Agaricomycotina</taxon>
        <taxon>Agaricomycetes</taxon>
        <taxon>Agaricomycetidae</taxon>
        <taxon>Agaricales</taxon>
        <taxon>Marasmiineae</taxon>
        <taxon>Physalacriaceae</taxon>
        <taxon>Cylindrobasidium</taxon>
    </lineage>
</organism>
<dbReference type="InterPro" id="IPR050126">
    <property type="entry name" value="Ap4A_hydrolase"/>
</dbReference>
<accession>A0A0D7BPJ7</accession>
<dbReference type="InterPro" id="IPR029052">
    <property type="entry name" value="Metallo-depent_PP-like"/>
</dbReference>
<dbReference type="PANTHER" id="PTHR42850:SF4">
    <property type="entry name" value="ZINC-DEPENDENT ENDOPOLYPHOSPHATASE"/>
    <property type="match status" value="1"/>
</dbReference>